<dbReference type="SUPFAM" id="SSF50621">
    <property type="entry name" value="Alanine racemase C-terminal domain-like"/>
    <property type="match status" value="1"/>
</dbReference>
<keyword evidence="9" id="KW-1185">Reference proteome</keyword>
<dbReference type="eggNOG" id="COG0787">
    <property type="taxonomic scope" value="Bacteria"/>
</dbReference>
<dbReference type="UniPathway" id="UPA00042">
    <property type="reaction ID" value="UER00497"/>
</dbReference>
<name>K9W8L6_9CYAN</name>
<dbReference type="InterPro" id="IPR011079">
    <property type="entry name" value="Ala_racemase_C"/>
</dbReference>
<evidence type="ECO:0000256" key="1">
    <source>
        <dbReference type="ARBA" id="ARBA00001933"/>
    </source>
</evidence>
<dbReference type="PATRIC" id="fig|1173027.3.peg.232"/>
<dbReference type="STRING" id="1173027.Mic7113_0212"/>
<feature type="domain" description="Alanine racemase C-terminal" evidence="7">
    <location>
        <begin position="272"/>
        <end position="400"/>
    </location>
</feature>
<feature type="active site" description="Proton acceptor; specific for D-alanine" evidence="4">
    <location>
        <position position="65"/>
    </location>
</feature>
<comment type="pathway">
    <text evidence="4">Amino-acid biosynthesis; D-alanine biosynthesis; D-alanine from L-alanine: step 1/1.</text>
</comment>
<evidence type="ECO:0000256" key="4">
    <source>
        <dbReference type="HAMAP-Rule" id="MF_01201"/>
    </source>
</evidence>
<comment type="function">
    <text evidence="4">Catalyzes the interconversion of L-alanine and D-alanine. May also act on other amino acids.</text>
</comment>
<evidence type="ECO:0000256" key="5">
    <source>
        <dbReference type="PIRSR" id="PIRSR600821-50"/>
    </source>
</evidence>
<dbReference type="Gene3D" id="3.20.20.10">
    <property type="entry name" value="Alanine racemase"/>
    <property type="match status" value="1"/>
</dbReference>
<dbReference type="PANTHER" id="PTHR30511:SF0">
    <property type="entry name" value="ALANINE RACEMASE, CATABOLIC-RELATED"/>
    <property type="match status" value="1"/>
</dbReference>
<dbReference type="InterPro" id="IPR009006">
    <property type="entry name" value="Ala_racemase/Decarboxylase_C"/>
</dbReference>
<proteinExistence type="inferred from homology"/>
<feature type="modified residue" description="N6-(pyridoxal phosphate)lysine" evidence="4 5">
    <location>
        <position position="65"/>
    </location>
</feature>
<dbReference type="HOGENOM" id="CLU_028393_2_2_3"/>
<dbReference type="Pfam" id="PF01168">
    <property type="entry name" value="Ala_racemase_N"/>
    <property type="match status" value="1"/>
</dbReference>
<feature type="active site" description="Proton acceptor; specific for L-alanine" evidence="4">
    <location>
        <position position="293"/>
    </location>
</feature>
<dbReference type="InterPro" id="IPR029066">
    <property type="entry name" value="PLP-binding_barrel"/>
</dbReference>
<dbReference type="InterPro" id="IPR020622">
    <property type="entry name" value="Ala_racemase_pyridoxalP-BS"/>
</dbReference>
<dbReference type="PANTHER" id="PTHR30511">
    <property type="entry name" value="ALANINE RACEMASE"/>
    <property type="match status" value="1"/>
</dbReference>
<evidence type="ECO:0000256" key="2">
    <source>
        <dbReference type="ARBA" id="ARBA00022898"/>
    </source>
</evidence>
<keyword evidence="3 4" id="KW-0413">Isomerase</keyword>
<dbReference type="GO" id="GO:0008784">
    <property type="term" value="F:alanine racemase activity"/>
    <property type="evidence" value="ECO:0007669"/>
    <property type="project" value="UniProtKB-UniRule"/>
</dbReference>
<protein>
    <recommendedName>
        <fullName evidence="4">Alanine racemase</fullName>
        <ecNumber evidence="4">5.1.1.1</ecNumber>
    </recommendedName>
</protein>
<evidence type="ECO:0000259" key="7">
    <source>
        <dbReference type="SMART" id="SM01005"/>
    </source>
</evidence>
<dbReference type="SMART" id="SM01005">
    <property type="entry name" value="Ala_racemase_C"/>
    <property type="match status" value="1"/>
</dbReference>
<dbReference type="CDD" id="cd00430">
    <property type="entry name" value="PLPDE_III_AR"/>
    <property type="match status" value="1"/>
</dbReference>
<dbReference type="GO" id="GO:0030170">
    <property type="term" value="F:pyridoxal phosphate binding"/>
    <property type="evidence" value="ECO:0007669"/>
    <property type="project" value="UniProtKB-UniRule"/>
</dbReference>
<dbReference type="FunFam" id="3.20.20.10:FF:000002">
    <property type="entry name" value="Alanine racemase"/>
    <property type="match status" value="1"/>
</dbReference>
<dbReference type="RefSeq" id="WP_015180310.1">
    <property type="nucleotide sequence ID" value="NC_019738.1"/>
</dbReference>
<feature type="binding site" evidence="4 6">
    <location>
        <position position="341"/>
    </location>
    <ligand>
        <name>substrate</name>
    </ligand>
</feature>
<dbReference type="AlphaFoldDB" id="K9W8L6"/>
<dbReference type="Proteomes" id="UP000010471">
    <property type="component" value="Chromosome"/>
</dbReference>
<dbReference type="EC" id="5.1.1.1" evidence="4"/>
<accession>K9W8L6</accession>
<dbReference type="GO" id="GO:0030632">
    <property type="term" value="P:D-alanine biosynthetic process"/>
    <property type="evidence" value="ECO:0007669"/>
    <property type="project" value="UniProtKB-UniRule"/>
</dbReference>
<evidence type="ECO:0000256" key="6">
    <source>
        <dbReference type="PIRSR" id="PIRSR600821-52"/>
    </source>
</evidence>
<gene>
    <name evidence="8" type="ORF">Mic7113_0212</name>
</gene>
<dbReference type="PRINTS" id="PR00992">
    <property type="entry name" value="ALARACEMASE"/>
</dbReference>
<dbReference type="HAMAP" id="MF_01201">
    <property type="entry name" value="Ala_racemase"/>
    <property type="match status" value="1"/>
</dbReference>
<comment type="catalytic activity">
    <reaction evidence="4">
        <text>L-alanine = D-alanine</text>
        <dbReference type="Rhea" id="RHEA:20249"/>
        <dbReference type="ChEBI" id="CHEBI:57416"/>
        <dbReference type="ChEBI" id="CHEBI:57972"/>
        <dbReference type="EC" id="5.1.1.1"/>
    </reaction>
</comment>
<evidence type="ECO:0000313" key="8">
    <source>
        <dbReference type="EMBL" id="AFZ16146.1"/>
    </source>
</evidence>
<dbReference type="KEGG" id="mic:Mic7113_0212"/>
<reference evidence="8 9" key="1">
    <citation type="submission" date="2012-06" db="EMBL/GenBank/DDBJ databases">
        <title>Finished chromosome of genome of Microcoleus sp. PCC 7113.</title>
        <authorList>
            <consortium name="US DOE Joint Genome Institute"/>
            <person name="Gugger M."/>
            <person name="Coursin T."/>
            <person name="Rippka R."/>
            <person name="Tandeau De Marsac N."/>
            <person name="Huntemann M."/>
            <person name="Wei C.-L."/>
            <person name="Han J."/>
            <person name="Detter J.C."/>
            <person name="Han C."/>
            <person name="Tapia R."/>
            <person name="Chen A."/>
            <person name="Kyrpides N."/>
            <person name="Mavromatis K."/>
            <person name="Markowitz V."/>
            <person name="Szeto E."/>
            <person name="Ivanova N."/>
            <person name="Pagani I."/>
            <person name="Pati A."/>
            <person name="Goodwin L."/>
            <person name="Nordberg H.P."/>
            <person name="Cantor M.N."/>
            <person name="Hua S.X."/>
            <person name="Woyke T."/>
            <person name="Kerfeld C.A."/>
        </authorList>
    </citation>
    <scope>NUCLEOTIDE SEQUENCE [LARGE SCALE GENOMIC DNA]</scope>
    <source>
        <strain evidence="8 9">PCC 7113</strain>
    </source>
</reference>
<dbReference type="Pfam" id="PF00842">
    <property type="entry name" value="Ala_racemase_C"/>
    <property type="match status" value="1"/>
</dbReference>
<dbReference type="EMBL" id="CP003630">
    <property type="protein sequence ID" value="AFZ16146.1"/>
    <property type="molecule type" value="Genomic_DNA"/>
</dbReference>
<evidence type="ECO:0000256" key="3">
    <source>
        <dbReference type="ARBA" id="ARBA00023235"/>
    </source>
</evidence>
<comment type="similarity">
    <text evidence="4">Belongs to the alanine racemase family.</text>
</comment>
<comment type="cofactor">
    <cofactor evidence="1 4 5">
        <name>pyridoxal 5'-phosphate</name>
        <dbReference type="ChEBI" id="CHEBI:597326"/>
    </cofactor>
</comment>
<sequence>MRQKLKQTNGVTYRQIESDFPRTDKGFSDLCQRAWVEINQGALSHNVGQLRKLLSASTQLMAVVKADAYGHGATMVARIALEAGAHGLCVATLQEGIQLREAGIEAPILLLGAMNTPEQVKAIAHWQLEPTICTPQQAWIFSETLSELQKTLPVHLKLDTGMSRLGMPWQEATQFVELVKRLPYLEIASIYSHLATADSPDPTIMRLQHQRFEEAIAQLRHAGIKPPRLHLANSAATLADSSLHYDWVRAGLALYGLYPAEHLRNAVELHPVMQVKARVTQVKTIPPGTGVSYGYQFIADKETRIAIVGIGYADGVPRNLSNKMTVLIQGQQVRQIGAITMDQMMLDVSAISDLETGEVVTLIGQDGNLSISADDWAQTLGTISWEILCSFKHRLPRVAVSDGMLA</sequence>
<dbReference type="OrthoDB" id="9813814at2"/>
<dbReference type="GO" id="GO:0005829">
    <property type="term" value="C:cytosol"/>
    <property type="evidence" value="ECO:0007669"/>
    <property type="project" value="TreeGrafter"/>
</dbReference>
<feature type="binding site" evidence="4 6">
    <location>
        <position position="164"/>
    </location>
    <ligand>
        <name>substrate</name>
    </ligand>
</feature>
<dbReference type="SUPFAM" id="SSF51419">
    <property type="entry name" value="PLP-binding barrel"/>
    <property type="match status" value="1"/>
</dbReference>
<dbReference type="PROSITE" id="PS00395">
    <property type="entry name" value="ALANINE_RACEMASE"/>
    <property type="match status" value="1"/>
</dbReference>
<keyword evidence="2 4" id="KW-0663">Pyridoxal phosphate</keyword>
<dbReference type="InterPro" id="IPR001608">
    <property type="entry name" value="Ala_racemase_N"/>
</dbReference>
<dbReference type="InterPro" id="IPR000821">
    <property type="entry name" value="Ala_racemase"/>
</dbReference>
<evidence type="ECO:0000313" key="9">
    <source>
        <dbReference type="Proteomes" id="UP000010471"/>
    </source>
</evidence>
<organism evidence="8 9">
    <name type="scientific">Allocoleopsis franciscana PCC 7113</name>
    <dbReference type="NCBI Taxonomy" id="1173027"/>
    <lineage>
        <taxon>Bacteria</taxon>
        <taxon>Bacillati</taxon>
        <taxon>Cyanobacteriota</taxon>
        <taxon>Cyanophyceae</taxon>
        <taxon>Coleofasciculales</taxon>
        <taxon>Coleofasciculaceae</taxon>
        <taxon>Allocoleopsis</taxon>
        <taxon>Allocoleopsis franciscana</taxon>
    </lineage>
</organism>
<dbReference type="Gene3D" id="2.40.37.10">
    <property type="entry name" value="Lyase, Ornithine Decarboxylase, Chain A, domain 1"/>
    <property type="match status" value="1"/>
</dbReference>
<dbReference type="NCBIfam" id="TIGR00492">
    <property type="entry name" value="alr"/>
    <property type="match status" value="1"/>
</dbReference>